<dbReference type="PROSITE" id="PS50950">
    <property type="entry name" value="ZF_THAP"/>
    <property type="match status" value="1"/>
</dbReference>
<evidence type="ECO:0000256" key="3">
    <source>
        <dbReference type="ARBA" id="ARBA00022771"/>
    </source>
</evidence>
<organism evidence="8 9">
    <name type="scientific">Hydra vulgaris</name>
    <name type="common">Hydra</name>
    <name type="synonym">Hydra attenuata</name>
    <dbReference type="NCBI Taxonomy" id="6087"/>
    <lineage>
        <taxon>Eukaryota</taxon>
        <taxon>Metazoa</taxon>
        <taxon>Cnidaria</taxon>
        <taxon>Hydrozoa</taxon>
        <taxon>Hydroidolina</taxon>
        <taxon>Anthoathecata</taxon>
        <taxon>Aplanulata</taxon>
        <taxon>Hydridae</taxon>
        <taxon>Hydra</taxon>
    </lineage>
</organism>
<keyword evidence="4" id="KW-0862">Zinc</keyword>
<reference evidence="9" key="2">
    <citation type="submission" date="2025-08" db="UniProtKB">
        <authorList>
            <consortium name="RefSeq"/>
        </authorList>
    </citation>
    <scope>IDENTIFICATION</scope>
</reference>
<dbReference type="PANTHER" id="PTHR23080">
    <property type="entry name" value="THAP DOMAIN PROTEIN"/>
    <property type="match status" value="1"/>
</dbReference>
<sequence length="576" mass="66370">MAYHCVVKNCSNGSYRLMKWKYAICTEHKCRKEDIGCSCASPFHLFPFPTIKKSPSQREIWIKLINRLNTNKANDFFCPKKDARVCSNHFKDKEPTIKNPYPTENLGYDSRHKVALLCPSSRPLNRNSIIITDSTQPLLKKYKSNVNSNTYFNTIVDQNQDTISVKQLCSTSSLISVNFATKNPVDFMIEPVPVVVVDKEENNINSLFNHNEFTQAQESTFLISSLKKTIDKLQKLNHNLLFQNKKLQIQVNIIKNKVKNNLQKKVYKKLLTNDKKCNFYTNIPSLKVFHILHDLIKPIVHRRFSYKTEMKCSPKKKPHKITSKKLGRCRKLCSQDEFLLVLMILRLRLLSNDLVDKFSVSLGTVSKIFKSWIRGMSQYLKSFVYFPDEIKVCLNHPDRFKNNQSLLGIFDCSEIFIETPKGLELQSATWSEYQHHNTIKFLVSDTSCSFINFVSEAYTGRLLNKAITLDCNYLTKFPPYSSIMADKGFNIASECAAYRITFISPPGKRGASQMTPEEVVKTSNIAKLRILIEQKIRRMKTIRIIGQEFPISLLDNLNDIIVICAALSNFKCLIMK</sequence>
<reference evidence="8" key="1">
    <citation type="submission" date="2025-05" db="UniProtKB">
        <authorList>
            <consortium name="RefSeq"/>
        </authorList>
    </citation>
    <scope>NUCLEOTIDE SEQUENCE [LARGE SCALE GENOMIC DNA]</scope>
</reference>
<keyword evidence="2" id="KW-0479">Metal-binding</keyword>
<keyword evidence="5 6" id="KW-0238">DNA-binding</keyword>
<protein>
    <submittedName>
        <fullName evidence="9">Uncharacterized protein LOC136074039</fullName>
    </submittedName>
</protein>
<dbReference type="InterPro" id="IPR027806">
    <property type="entry name" value="HARBI1_dom"/>
</dbReference>
<keyword evidence="8" id="KW-1185">Reference proteome</keyword>
<dbReference type="PANTHER" id="PTHR23080:SF141">
    <property type="entry name" value="TRANSPOSASE HELIX-TURN-HELIX DOMAIN-CONTAINING PROTEIN"/>
    <property type="match status" value="1"/>
</dbReference>
<evidence type="ECO:0000256" key="1">
    <source>
        <dbReference type="ARBA" id="ARBA00001968"/>
    </source>
</evidence>
<comment type="cofactor">
    <cofactor evidence="1">
        <name>a divalent metal cation</name>
        <dbReference type="ChEBI" id="CHEBI:60240"/>
    </cofactor>
</comment>
<proteinExistence type="predicted"/>
<dbReference type="RefSeq" id="XP_065642410.1">
    <property type="nucleotide sequence ID" value="XM_065786338.1"/>
</dbReference>
<evidence type="ECO:0000256" key="2">
    <source>
        <dbReference type="ARBA" id="ARBA00022723"/>
    </source>
</evidence>
<dbReference type="InterPro" id="IPR006612">
    <property type="entry name" value="THAP_Znf"/>
</dbReference>
<keyword evidence="3 6" id="KW-0863">Zinc-finger</keyword>
<gene>
    <name evidence="9" type="primary">LOC136074039</name>
</gene>
<dbReference type="Pfam" id="PF13359">
    <property type="entry name" value="DDE_Tnp_4"/>
    <property type="match status" value="1"/>
</dbReference>
<dbReference type="InterPro" id="IPR027805">
    <property type="entry name" value="Transposase_HTH_dom"/>
</dbReference>
<dbReference type="Pfam" id="PF13613">
    <property type="entry name" value="HTH_Tnp_4"/>
    <property type="match status" value="1"/>
</dbReference>
<evidence type="ECO:0000256" key="4">
    <source>
        <dbReference type="ARBA" id="ARBA00022833"/>
    </source>
</evidence>
<dbReference type="SMART" id="SM00980">
    <property type="entry name" value="THAP"/>
    <property type="match status" value="1"/>
</dbReference>
<evidence type="ECO:0000259" key="7">
    <source>
        <dbReference type="PROSITE" id="PS50950"/>
    </source>
</evidence>
<evidence type="ECO:0000313" key="8">
    <source>
        <dbReference type="Proteomes" id="UP001652625"/>
    </source>
</evidence>
<dbReference type="GeneID" id="136074039"/>
<name>A0ABM4B0V3_HYDVU</name>
<accession>A0ABM4B0V3</accession>
<evidence type="ECO:0000256" key="5">
    <source>
        <dbReference type="ARBA" id="ARBA00023125"/>
    </source>
</evidence>
<dbReference type="Proteomes" id="UP001652625">
    <property type="component" value="Chromosome 01"/>
</dbReference>
<dbReference type="Pfam" id="PF05485">
    <property type="entry name" value="THAP"/>
    <property type="match status" value="1"/>
</dbReference>
<evidence type="ECO:0000313" key="9">
    <source>
        <dbReference type="RefSeq" id="XP_065642410.1"/>
    </source>
</evidence>
<feature type="domain" description="THAP-type" evidence="7">
    <location>
        <begin position="1"/>
        <end position="105"/>
    </location>
</feature>
<evidence type="ECO:0000256" key="6">
    <source>
        <dbReference type="PROSITE-ProRule" id="PRU00309"/>
    </source>
</evidence>